<dbReference type="KEGG" id="pbor:BSF38_01649"/>
<proteinExistence type="predicted"/>
<reference evidence="2" key="1">
    <citation type="submission" date="2016-12" db="EMBL/GenBank/DDBJ databases">
        <title>Comparative genomics of four Isosphaeraceae planctomycetes: a common pool of plasmids and glycoside hydrolase genes.</title>
        <authorList>
            <person name="Ivanova A."/>
        </authorList>
    </citation>
    <scope>NUCLEOTIDE SEQUENCE [LARGE SCALE GENOMIC DNA]</scope>
    <source>
        <strain evidence="2">PX4</strain>
    </source>
</reference>
<evidence type="ECO:0000313" key="1">
    <source>
        <dbReference type="EMBL" id="APW60183.1"/>
    </source>
</evidence>
<dbReference type="EMBL" id="CP019082">
    <property type="protein sequence ID" value="APW60183.1"/>
    <property type="molecule type" value="Genomic_DNA"/>
</dbReference>
<name>A0A1U7CMS4_9BACT</name>
<dbReference type="STRING" id="1387353.BSF38_01649"/>
<dbReference type="AlphaFoldDB" id="A0A1U7CMS4"/>
<sequence>MAVPSRNKPRRRLILGAWAVLAAIMVGPGCLGPKALRTTRMKYNESVRVTNDEQLLMNIVRLRYADSPVFIDLPSITSQFEISGNAHFLGGFGNQYPGNANLGFGELGARDSPTLSYRPREGKEVAKALLTPLSAELFSVVNAGANLEQMMLLTLNDVNDVGNAPQATAMTPKAPDYNAEFLRGVRLMASLRERSATEIQVGYEEDADASSDPIAEKGLGGDDLLNAAKEGYVFRQRGEGRMALLKREKSLVLRVHRPYVDSPDMHELCRIFHLRPGLSRYRLKSEFSQNALDETPDAIETGETIYLNLRSILQMMVFLSKGVCVPEEHVAENVAPSTPGPDGRPYNWTQITAGNFFVRSQKHRPRDAEMAVFYRGYWFYIPSNDVNSRAIMAILEILVSIEESETHTGGPLLTIPVGD</sequence>
<evidence type="ECO:0000313" key="2">
    <source>
        <dbReference type="Proteomes" id="UP000186309"/>
    </source>
</evidence>
<protein>
    <submittedName>
        <fullName evidence="1">Uncharacterized protein</fullName>
    </submittedName>
</protein>
<keyword evidence="2" id="KW-1185">Reference proteome</keyword>
<accession>A0A1U7CMS4</accession>
<organism evidence="1 2">
    <name type="scientific">Paludisphaera borealis</name>
    <dbReference type="NCBI Taxonomy" id="1387353"/>
    <lineage>
        <taxon>Bacteria</taxon>
        <taxon>Pseudomonadati</taxon>
        <taxon>Planctomycetota</taxon>
        <taxon>Planctomycetia</taxon>
        <taxon>Isosphaerales</taxon>
        <taxon>Isosphaeraceae</taxon>
        <taxon>Paludisphaera</taxon>
    </lineage>
</organism>
<gene>
    <name evidence="1" type="ORF">BSF38_01649</name>
</gene>
<dbReference type="Proteomes" id="UP000186309">
    <property type="component" value="Chromosome"/>
</dbReference>